<dbReference type="EMBL" id="JAADYS010003121">
    <property type="protein sequence ID" value="KAF4450578.1"/>
    <property type="molecule type" value="Genomic_DNA"/>
</dbReference>
<evidence type="ECO:0000313" key="3">
    <source>
        <dbReference type="Proteomes" id="UP000554235"/>
    </source>
</evidence>
<dbReference type="AlphaFoldDB" id="A0A8H4KIY1"/>
<comment type="caution">
    <text evidence="2">The sequence shown here is derived from an EMBL/GenBank/DDBJ whole genome shotgun (WGS) entry which is preliminary data.</text>
</comment>
<name>A0A8H4KIY1_9HYPO</name>
<protein>
    <submittedName>
        <fullName evidence="2">Uncharacterized protein</fullName>
    </submittedName>
</protein>
<proteinExistence type="predicted"/>
<sequence length="165" mass="18007">MISLIRFASRGNGAGEPLRHRKWSDFLGNKRRLLTASYSAAVQGTARGWAAICRASLHDVPRLSTMTEWPAQTPFAATGTIATRSWKGLEATQSQLSTTLPQVAQRPGIASQVAHSVSHARCRPTSAHCLTVGSLDRIPPPTIHRHPPAMQPPTWQPSRVHQPRA</sequence>
<gene>
    <name evidence="2" type="ORF">FALBO_16457</name>
</gene>
<evidence type="ECO:0000313" key="2">
    <source>
        <dbReference type="EMBL" id="KAF4450578.1"/>
    </source>
</evidence>
<dbReference type="Proteomes" id="UP000554235">
    <property type="component" value="Unassembled WGS sequence"/>
</dbReference>
<evidence type="ECO:0000256" key="1">
    <source>
        <dbReference type="SAM" id="MobiDB-lite"/>
    </source>
</evidence>
<feature type="region of interest" description="Disordered" evidence="1">
    <location>
        <begin position="142"/>
        <end position="165"/>
    </location>
</feature>
<accession>A0A8H4KIY1</accession>
<reference evidence="2 3" key="1">
    <citation type="submission" date="2020-01" db="EMBL/GenBank/DDBJ databases">
        <title>Identification and distribution of gene clusters putatively required for synthesis of sphingolipid metabolism inhibitors in phylogenetically diverse species of the filamentous fungus Fusarium.</title>
        <authorList>
            <person name="Kim H.-S."/>
            <person name="Busman M."/>
            <person name="Brown D.W."/>
            <person name="Divon H."/>
            <person name="Uhlig S."/>
            <person name="Proctor R.H."/>
        </authorList>
    </citation>
    <scope>NUCLEOTIDE SEQUENCE [LARGE SCALE GENOMIC DNA]</scope>
    <source>
        <strain evidence="2 3">NRRL 20459</strain>
    </source>
</reference>
<organism evidence="2 3">
    <name type="scientific">Fusarium albosuccineum</name>
    <dbReference type="NCBI Taxonomy" id="1237068"/>
    <lineage>
        <taxon>Eukaryota</taxon>
        <taxon>Fungi</taxon>
        <taxon>Dikarya</taxon>
        <taxon>Ascomycota</taxon>
        <taxon>Pezizomycotina</taxon>
        <taxon>Sordariomycetes</taxon>
        <taxon>Hypocreomycetidae</taxon>
        <taxon>Hypocreales</taxon>
        <taxon>Nectriaceae</taxon>
        <taxon>Fusarium</taxon>
        <taxon>Fusarium decemcellulare species complex</taxon>
    </lineage>
</organism>
<keyword evidence="3" id="KW-1185">Reference proteome</keyword>